<dbReference type="GO" id="GO:2000032">
    <property type="term" value="P:regulation of secondary shoot formation"/>
    <property type="evidence" value="ECO:0007669"/>
    <property type="project" value="TreeGrafter"/>
</dbReference>
<sequence>MFPSTGPYPNYFLSSSSSYQPFTFLNPENASANNNIFPHDPFYVPYNIPSTHHHFSMSETPENFEVADNYAAAMFKNDANGSNNFGFSNFLTKKPAAKKDRHSKILTSQGLRDRRVRLSINIARKFFDLQEMLGFDKASKTLEWLFNKSKKPMKDLARSNHHSSNDFANSLFSSSSSSSSDSECEVVSMTKQDATNPQGVVVDSKERKVKRAKMKESREKARARAREKTSNKMCNTSVMTKTCPITDNPQIMLHQLRSPFHHSEDSARSPNNKSVPSHHHHHHHHHVIEESIVIKRKLKQSLLSSSHHHQNHVIPKEASSNNNTEHHSFPILSPNWDANNGATSRTNFCAGMSAFYEQIKKLNFLFYYQFLIFILYFVRASNLWKVLGRVYKSPSIIR</sequence>
<dbReference type="Proteomes" id="UP000447434">
    <property type="component" value="Chromosome 17"/>
</dbReference>
<dbReference type="GO" id="GO:0003700">
    <property type="term" value="F:DNA-binding transcription factor activity"/>
    <property type="evidence" value="ECO:0007669"/>
    <property type="project" value="InterPro"/>
</dbReference>
<organism evidence="11 12">
    <name type="scientific">Lupinus albus</name>
    <name type="common">White lupine</name>
    <name type="synonym">Lupinus termis</name>
    <dbReference type="NCBI Taxonomy" id="3870"/>
    <lineage>
        <taxon>Eukaryota</taxon>
        <taxon>Viridiplantae</taxon>
        <taxon>Streptophyta</taxon>
        <taxon>Embryophyta</taxon>
        <taxon>Tracheophyta</taxon>
        <taxon>Spermatophyta</taxon>
        <taxon>Magnoliopsida</taxon>
        <taxon>eudicotyledons</taxon>
        <taxon>Gunneridae</taxon>
        <taxon>Pentapetalae</taxon>
        <taxon>rosids</taxon>
        <taxon>fabids</taxon>
        <taxon>Fabales</taxon>
        <taxon>Fabaceae</taxon>
        <taxon>Papilionoideae</taxon>
        <taxon>50 kb inversion clade</taxon>
        <taxon>genistoids sensu lato</taxon>
        <taxon>core genistoids</taxon>
        <taxon>Genisteae</taxon>
        <taxon>Lupinus</taxon>
    </lineage>
</organism>
<keyword evidence="6" id="KW-0539">Nucleus</keyword>
<proteinExistence type="predicted"/>
<dbReference type="AlphaFoldDB" id="A0A6A4NSP8"/>
<keyword evidence="3" id="KW-0805">Transcription regulation</keyword>
<dbReference type="EMBL" id="WOCE01000017">
    <property type="protein sequence ID" value="KAE9595233.1"/>
    <property type="molecule type" value="Genomic_DNA"/>
</dbReference>
<dbReference type="Pfam" id="PF03634">
    <property type="entry name" value="TCP"/>
    <property type="match status" value="1"/>
</dbReference>
<evidence type="ECO:0000256" key="5">
    <source>
        <dbReference type="ARBA" id="ARBA00023163"/>
    </source>
</evidence>
<dbReference type="OrthoDB" id="1896834at2759"/>
<evidence type="ECO:0000256" key="1">
    <source>
        <dbReference type="ARBA" id="ARBA00004123"/>
    </source>
</evidence>
<feature type="region of interest" description="Disordered" evidence="7">
    <location>
        <begin position="170"/>
        <end position="232"/>
    </location>
</feature>
<comment type="caution">
    <text evidence="11">The sequence shown here is derived from an EMBL/GenBank/DDBJ whole genome shotgun (WGS) entry which is preliminary data.</text>
</comment>
<dbReference type="InterPro" id="IPR017888">
    <property type="entry name" value="CYC/TB1_R_domain"/>
</dbReference>
<comment type="subcellular location">
    <subcellularLocation>
        <location evidence="1">Nucleus</location>
    </subcellularLocation>
</comment>
<evidence type="ECO:0000256" key="7">
    <source>
        <dbReference type="SAM" id="MobiDB-lite"/>
    </source>
</evidence>
<evidence type="ECO:0000256" key="6">
    <source>
        <dbReference type="ARBA" id="ARBA00023242"/>
    </source>
</evidence>
<feature type="domain" description="R" evidence="10">
    <location>
        <begin position="215"/>
        <end position="232"/>
    </location>
</feature>
<feature type="region of interest" description="Disordered" evidence="7">
    <location>
        <begin position="304"/>
        <end position="331"/>
    </location>
</feature>
<keyword evidence="8" id="KW-0472">Membrane</keyword>
<feature type="compositionally biased region" description="Basic residues" evidence="7">
    <location>
        <begin position="276"/>
        <end position="286"/>
    </location>
</feature>
<evidence type="ECO:0000313" key="12">
    <source>
        <dbReference type="Proteomes" id="UP000447434"/>
    </source>
</evidence>
<dbReference type="InterPro" id="IPR005333">
    <property type="entry name" value="Transcription_factor_TCP"/>
</dbReference>
<keyword evidence="5" id="KW-0804">Transcription</keyword>
<evidence type="ECO:0000259" key="10">
    <source>
        <dbReference type="PROSITE" id="PS51370"/>
    </source>
</evidence>
<accession>A0A6A4NSP8</accession>
<feature type="region of interest" description="Disordered" evidence="7">
    <location>
        <begin position="260"/>
        <end position="290"/>
    </location>
</feature>
<keyword evidence="4" id="KW-0238">DNA-binding</keyword>
<name>A0A6A4NSP8_LUPAL</name>
<keyword evidence="8" id="KW-1133">Transmembrane helix</keyword>
<evidence type="ECO:0000259" key="9">
    <source>
        <dbReference type="PROSITE" id="PS51369"/>
    </source>
</evidence>
<evidence type="ECO:0000313" key="11">
    <source>
        <dbReference type="EMBL" id="KAE9595233.1"/>
    </source>
</evidence>
<dbReference type="GO" id="GO:0005634">
    <property type="term" value="C:nucleus"/>
    <property type="evidence" value="ECO:0007669"/>
    <property type="project" value="UniProtKB-SubCell"/>
</dbReference>
<keyword evidence="12" id="KW-1185">Reference proteome</keyword>
<keyword evidence="2" id="KW-0217">Developmental protein</keyword>
<keyword evidence="8" id="KW-0812">Transmembrane</keyword>
<feature type="compositionally biased region" description="Basic and acidic residues" evidence="7">
    <location>
        <begin position="214"/>
        <end position="230"/>
    </location>
</feature>
<evidence type="ECO:0000256" key="4">
    <source>
        <dbReference type="ARBA" id="ARBA00023125"/>
    </source>
</evidence>
<gene>
    <name evidence="11" type="ORF">Lalb_Chr17g0336531</name>
</gene>
<feature type="compositionally biased region" description="Polar residues" evidence="7">
    <location>
        <begin position="189"/>
        <end position="198"/>
    </location>
</feature>
<evidence type="ECO:0000256" key="8">
    <source>
        <dbReference type="SAM" id="Phobius"/>
    </source>
</evidence>
<feature type="transmembrane region" description="Helical" evidence="8">
    <location>
        <begin position="365"/>
        <end position="384"/>
    </location>
</feature>
<feature type="domain" description="TCP" evidence="9">
    <location>
        <begin position="98"/>
        <end position="156"/>
    </location>
</feature>
<dbReference type="GO" id="GO:0043565">
    <property type="term" value="F:sequence-specific DNA binding"/>
    <property type="evidence" value="ECO:0007669"/>
    <property type="project" value="TreeGrafter"/>
</dbReference>
<dbReference type="InterPro" id="IPR017887">
    <property type="entry name" value="TF_TCP_subgr"/>
</dbReference>
<protein>
    <submittedName>
        <fullName evidence="11">Putative transcription factor TCP family</fullName>
    </submittedName>
</protein>
<evidence type="ECO:0000256" key="3">
    <source>
        <dbReference type="ARBA" id="ARBA00023015"/>
    </source>
</evidence>
<dbReference type="PROSITE" id="PS51370">
    <property type="entry name" value="R"/>
    <property type="match status" value="1"/>
</dbReference>
<feature type="compositionally biased region" description="Low complexity" evidence="7">
    <location>
        <begin position="170"/>
        <end position="181"/>
    </location>
</feature>
<dbReference type="PROSITE" id="PS51369">
    <property type="entry name" value="TCP"/>
    <property type="match status" value="1"/>
</dbReference>
<evidence type="ECO:0000256" key="2">
    <source>
        <dbReference type="ARBA" id="ARBA00022473"/>
    </source>
</evidence>
<dbReference type="PANTHER" id="PTHR31072">
    <property type="entry name" value="TRANSCRIPTION FACTOR TCP4-RELATED"/>
    <property type="match status" value="1"/>
</dbReference>
<dbReference type="PANTHER" id="PTHR31072:SF224">
    <property type="entry name" value="TRANSCRIPTION FACTOR TCP1"/>
    <property type="match status" value="1"/>
</dbReference>
<reference evidence="12" key="1">
    <citation type="journal article" date="2020" name="Nat. Commun.">
        <title>Genome sequence of the cluster root forming white lupin.</title>
        <authorList>
            <person name="Hufnagel B."/>
            <person name="Marques A."/>
            <person name="Soriano A."/>
            <person name="Marques L."/>
            <person name="Divol F."/>
            <person name="Doumas P."/>
            <person name="Sallet E."/>
            <person name="Mancinotti D."/>
            <person name="Carrere S."/>
            <person name="Marande W."/>
            <person name="Arribat S."/>
            <person name="Keller J."/>
            <person name="Huneau C."/>
            <person name="Blein T."/>
            <person name="Aime D."/>
            <person name="Laguerre M."/>
            <person name="Taylor J."/>
            <person name="Schubert V."/>
            <person name="Nelson M."/>
            <person name="Geu-Flores F."/>
            <person name="Crespi M."/>
            <person name="Gallardo-Guerrero K."/>
            <person name="Delaux P.-M."/>
            <person name="Salse J."/>
            <person name="Berges H."/>
            <person name="Guyot R."/>
            <person name="Gouzy J."/>
            <person name="Peret B."/>
        </authorList>
    </citation>
    <scope>NUCLEOTIDE SEQUENCE [LARGE SCALE GENOMIC DNA]</scope>
    <source>
        <strain evidence="12">cv. Amiga</strain>
    </source>
</reference>